<gene>
    <name evidence="3" type="ordered locus">AALP_Aa6g299500</name>
</gene>
<dbReference type="PANTHER" id="PTHR31286">
    <property type="entry name" value="GLYCINE-RICH CELL WALL STRUCTURAL PROTEIN 1.8-LIKE"/>
    <property type="match status" value="1"/>
</dbReference>
<sequence length="307" mass="35602">MISSDRGTTREKPLKLPPVDKTQMLRRFDRTLVGRALLREVRDHKLGALIKFLPTIWKCESWVQGFEMGDGRVHFRFQNEKDLQAVMTNRPYHYDGSMIALQRWIPTVRRDFPTTIPFWVVIKGLPNYWCEEESVQSIGEDLGEFDVVDVSEPIPKVRVTLDSNLPLIVRREIDDAGQICVLDLHYEKLQKHCTRYLRLTHEAPQCPERPRDSQLGRKHHREPPRKREEDDFQGKKRPTREERGNGVSRGPRGPPEAAALSRPKSVRRDLMAELDTCQSKVTAPTKDSLTTKEWVRTTFPQEGRSGD</sequence>
<dbReference type="InterPro" id="IPR040256">
    <property type="entry name" value="At4g02000-like"/>
</dbReference>
<dbReference type="eggNOG" id="KOG1075">
    <property type="taxonomic scope" value="Eukaryota"/>
</dbReference>
<feature type="compositionally biased region" description="Basic and acidic residues" evidence="1">
    <location>
        <begin position="225"/>
        <end position="244"/>
    </location>
</feature>
<accession>A0A087GSM9</accession>
<reference evidence="4" key="1">
    <citation type="journal article" date="2015" name="Nat. Plants">
        <title>Genome expansion of Arabis alpina linked with retrotransposition and reduced symmetric DNA methylation.</title>
        <authorList>
            <person name="Willing E.M."/>
            <person name="Rawat V."/>
            <person name="Mandakova T."/>
            <person name="Maumus F."/>
            <person name="James G.V."/>
            <person name="Nordstroem K.J."/>
            <person name="Becker C."/>
            <person name="Warthmann N."/>
            <person name="Chica C."/>
            <person name="Szarzynska B."/>
            <person name="Zytnicki M."/>
            <person name="Albani M.C."/>
            <person name="Kiefer C."/>
            <person name="Bergonzi S."/>
            <person name="Castaings L."/>
            <person name="Mateos J.L."/>
            <person name="Berns M.C."/>
            <person name="Bujdoso N."/>
            <person name="Piofczyk T."/>
            <person name="de Lorenzo L."/>
            <person name="Barrero-Sicilia C."/>
            <person name="Mateos I."/>
            <person name="Piednoel M."/>
            <person name="Hagmann J."/>
            <person name="Chen-Min-Tao R."/>
            <person name="Iglesias-Fernandez R."/>
            <person name="Schuster S.C."/>
            <person name="Alonso-Blanco C."/>
            <person name="Roudier F."/>
            <person name="Carbonero P."/>
            <person name="Paz-Ares J."/>
            <person name="Davis S.J."/>
            <person name="Pecinka A."/>
            <person name="Quesneville H."/>
            <person name="Colot V."/>
            <person name="Lysak M.A."/>
            <person name="Weigel D."/>
            <person name="Coupland G."/>
            <person name="Schneeberger K."/>
        </authorList>
    </citation>
    <scope>NUCLEOTIDE SEQUENCE [LARGE SCALE GENOMIC DNA]</scope>
    <source>
        <strain evidence="4">cv. Pajares</strain>
    </source>
</reference>
<feature type="region of interest" description="Disordered" evidence="1">
    <location>
        <begin position="204"/>
        <end position="307"/>
    </location>
</feature>
<dbReference type="EMBL" id="CM002874">
    <property type="protein sequence ID" value="KFK32881.1"/>
    <property type="molecule type" value="Genomic_DNA"/>
</dbReference>
<protein>
    <recommendedName>
        <fullName evidence="2">DUF4283 domain-containing protein</fullName>
    </recommendedName>
</protein>
<evidence type="ECO:0000313" key="3">
    <source>
        <dbReference type="EMBL" id="KFK32881.1"/>
    </source>
</evidence>
<evidence type="ECO:0000313" key="4">
    <source>
        <dbReference type="Proteomes" id="UP000029120"/>
    </source>
</evidence>
<keyword evidence="4" id="KW-1185">Reference proteome</keyword>
<dbReference type="OMA" id="THEAPQC"/>
<dbReference type="InterPro" id="IPR025558">
    <property type="entry name" value="DUF4283"/>
</dbReference>
<feature type="domain" description="DUF4283" evidence="2">
    <location>
        <begin position="27"/>
        <end position="108"/>
    </location>
</feature>
<dbReference type="Gramene" id="KFK32881">
    <property type="protein sequence ID" value="KFK32881"/>
    <property type="gene ID" value="AALP_AA6G299500"/>
</dbReference>
<dbReference type="Proteomes" id="UP000029120">
    <property type="component" value="Chromosome 6"/>
</dbReference>
<proteinExistence type="predicted"/>
<dbReference type="AlphaFoldDB" id="A0A087GSM9"/>
<feature type="compositionally biased region" description="Polar residues" evidence="1">
    <location>
        <begin position="276"/>
        <end position="288"/>
    </location>
</feature>
<dbReference type="PANTHER" id="PTHR31286:SF178">
    <property type="entry name" value="DUF4283 DOMAIN-CONTAINING PROTEIN"/>
    <property type="match status" value="1"/>
</dbReference>
<dbReference type="OrthoDB" id="1110606at2759"/>
<organism evidence="3 4">
    <name type="scientific">Arabis alpina</name>
    <name type="common">Alpine rock-cress</name>
    <dbReference type="NCBI Taxonomy" id="50452"/>
    <lineage>
        <taxon>Eukaryota</taxon>
        <taxon>Viridiplantae</taxon>
        <taxon>Streptophyta</taxon>
        <taxon>Embryophyta</taxon>
        <taxon>Tracheophyta</taxon>
        <taxon>Spermatophyta</taxon>
        <taxon>Magnoliopsida</taxon>
        <taxon>eudicotyledons</taxon>
        <taxon>Gunneridae</taxon>
        <taxon>Pentapetalae</taxon>
        <taxon>rosids</taxon>
        <taxon>malvids</taxon>
        <taxon>Brassicales</taxon>
        <taxon>Brassicaceae</taxon>
        <taxon>Arabideae</taxon>
        <taxon>Arabis</taxon>
    </lineage>
</organism>
<evidence type="ECO:0000256" key="1">
    <source>
        <dbReference type="SAM" id="MobiDB-lite"/>
    </source>
</evidence>
<dbReference type="Pfam" id="PF14111">
    <property type="entry name" value="DUF4283"/>
    <property type="match status" value="1"/>
</dbReference>
<evidence type="ECO:0000259" key="2">
    <source>
        <dbReference type="Pfam" id="PF14111"/>
    </source>
</evidence>
<name>A0A087GSM9_ARAAL</name>